<proteinExistence type="predicted"/>
<accession>A0ACB9C9R4</accession>
<protein>
    <submittedName>
        <fullName evidence="1">Uncharacterized protein</fullName>
    </submittedName>
</protein>
<dbReference type="EMBL" id="CM042038">
    <property type="protein sequence ID" value="KAI3731018.1"/>
    <property type="molecule type" value="Genomic_DNA"/>
</dbReference>
<dbReference type="Proteomes" id="UP001056120">
    <property type="component" value="Linkage Group LG21"/>
</dbReference>
<evidence type="ECO:0000313" key="1">
    <source>
        <dbReference type="EMBL" id="KAI3731018.1"/>
    </source>
</evidence>
<comment type="caution">
    <text evidence="1">The sequence shown here is derived from an EMBL/GenBank/DDBJ whole genome shotgun (WGS) entry which is preliminary data.</text>
</comment>
<reference evidence="2" key="1">
    <citation type="journal article" date="2022" name="Mol. Ecol. Resour.">
        <title>The genomes of chicory, endive, great burdock and yacon provide insights into Asteraceae palaeo-polyploidization history and plant inulin production.</title>
        <authorList>
            <person name="Fan W."/>
            <person name="Wang S."/>
            <person name="Wang H."/>
            <person name="Wang A."/>
            <person name="Jiang F."/>
            <person name="Liu H."/>
            <person name="Zhao H."/>
            <person name="Xu D."/>
            <person name="Zhang Y."/>
        </authorList>
    </citation>
    <scope>NUCLEOTIDE SEQUENCE [LARGE SCALE GENOMIC DNA]</scope>
    <source>
        <strain evidence="2">cv. Yunnan</strain>
    </source>
</reference>
<evidence type="ECO:0000313" key="2">
    <source>
        <dbReference type="Proteomes" id="UP001056120"/>
    </source>
</evidence>
<gene>
    <name evidence="1" type="ORF">L1987_62201</name>
</gene>
<organism evidence="1 2">
    <name type="scientific">Smallanthus sonchifolius</name>
    <dbReference type="NCBI Taxonomy" id="185202"/>
    <lineage>
        <taxon>Eukaryota</taxon>
        <taxon>Viridiplantae</taxon>
        <taxon>Streptophyta</taxon>
        <taxon>Embryophyta</taxon>
        <taxon>Tracheophyta</taxon>
        <taxon>Spermatophyta</taxon>
        <taxon>Magnoliopsida</taxon>
        <taxon>eudicotyledons</taxon>
        <taxon>Gunneridae</taxon>
        <taxon>Pentapetalae</taxon>
        <taxon>asterids</taxon>
        <taxon>campanulids</taxon>
        <taxon>Asterales</taxon>
        <taxon>Asteraceae</taxon>
        <taxon>Asteroideae</taxon>
        <taxon>Heliantheae alliance</taxon>
        <taxon>Millerieae</taxon>
        <taxon>Smallanthus</taxon>
    </lineage>
</organism>
<reference evidence="1 2" key="2">
    <citation type="journal article" date="2022" name="Mol. Ecol. Resour.">
        <title>The genomes of chicory, endive, great burdock and yacon provide insights into Asteraceae paleo-polyploidization history and plant inulin production.</title>
        <authorList>
            <person name="Fan W."/>
            <person name="Wang S."/>
            <person name="Wang H."/>
            <person name="Wang A."/>
            <person name="Jiang F."/>
            <person name="Liu H."/>
            <person name="Zhao H."/>
            <person name="Xu D."/>
            <person name="Zhang Y."/>
        </authorList>
    </citation>
    <scope>NUCLEOTIDE SEQUENCE [LARGE SCALE GENOMIC DNA]</scope>
    <source>
        <strain evidence="2">cv. Yunnan</strain>
        <tissue evidence="1">Leaves</tissue>
    </source>
</reference>
<name>A0ACB9C9R4_9ASTR</name>
<sequence length="327" mass="36682">MSSSAGSNVFAGFTKLCKGLALVLVCGHIVVRIFPSALTYVALIPSRTIPFCWNLFTASYIEQTIHGVVISTIGLLFIGKLLEPIWGPREFLKFIFVVNFFTNVYVFIAAIFVYYITMEEIYLYFQRKQETKIKGDPSEEFSFSTFFPGFLRPLIDPIASVFDQMLSRRSKASIEIRGNTVGTASLPGSDPVEASTRRERGARALEERLAAERLAYVGRKVEPIRDHATEKVNTSLNASGWAPQKVKPLLLSVEFISPAVCFLSDGSIYLSEQQKIVFILSTLFLSRFNCLFIALQFCASSENLKNGFPFDDVPYRSYTNWGTSLNL</sequence>
<keyword evidence="2" id="KW-1185">Reference proteome</keyword>